<evidence type="ECO:0000256" key="4">
    <source>
        <dbReference type="PROSITE-ProRule" id="PRU00134"/>
    </source>
</evidence>
<dbReference type="PROSITE" id="PS50865">
    <property type="entry name" value="ZF_MYND_2"/>
    <property type="match status" value="1"/>
</dbReference>
<dbReference type="GO" id="GO:0008270">
    <property type="term" value="F:zinc ion binding"/>
    <property type="evidence" value="ECO:0007669"/>
    <property type="project" value="UniProtKB-KW"/>
</dbReference>
<name>A0A833SNN3_PHYIN</name>
<evidence type="ECO:0000256" key="2">
    <source>
        <dbReference type="ARBA" id="ARBA00022771"/>
    </source>
</evidence>
<keyword evidence="3" id="KW-0862">Zinc</keyword>
<reference evidence="6" key="1">
    <citation type="submission" date="2020-04" db="EMBL/GenBank/DDBJ databases">
        <title>Hybrid Assembly of Korean Phytophthora infestans isolates.</title>
        <authorList>
            <person name="Prokchorchik M."/>
            <person name="Lee Y."/>
            <person name="Seo J."/>
            <person name="Cho J.-H."/>
            <person name="Park Y.-E."/>
            <person name="Jang D.-C."/>
            <person name="Im J.-S."/>
            <person name="Choi J.-G."/>
            <person name="Park H.-J."/>
            <person name="Lee G.-B."/>
            <person name="Lee Y.-G."/>
            <person name="Hong S.-Y."/>
            <person name="Cho K."/>
            <person name="Sohn K.H."/>
        </authorList>
    </citation>
    <scope>NUCLEOTIDE SEQUENCE</scope>
    <source>
        <strain evidence="6">KR_1_A1</strain>
        <strain evidence="7">KR_2_A2</strain>
    </source>
</reference>
<evidence type="ECO:0000256" key="3">
    <source>
        <dbReference type="ARBA" id="ARBA00022833"/>
    </source>
</evidence>
<comment type="caution">
    <text evidence="6">The sequence shown here is derived from an EMBL/GenBank/DDBJ whole genome shotgun (WGS) entry which is preliminary data.</text>
</comment>
<proteinExistence type="predicted"/>
<dbReference type="Proteomes" id="UP000704712">
    <property type="component" value="Unassembled WGS sequence"/>
</dbReference>
<feature type="domain" description="MYND-type" evidence="5">
    <location>
        <begin position="18"/>
        <end position="54"/>
    </location>
</feature>
<dbReference type="EMBL" id="WSZM01000381">
    <property type="protein sequence ID" value="KAF4034153.1"/>
    <property type="molecule type" value="Genomic_DNA"/>
</dbReference>
<evidence type="ECO:0000256" key="1">
    <source>
        <dbReference type="ARBA" id="ARBA00022723"/>
    </source>
</evidence>
<organism evidence="6 8">
    <name type="scientific">Phytophthora infestans</name>
    <name type="common">Potato late blight agent</name>
    <name type="synonym">Botrytis infestans</name>
    <dbReference type="NCBI Taxonomy" id="4787"/>
    <lineage>
        <taxon>Eukaryota</taxon>
        <taxon>Sar</taxon>
        <taxon>Stramenopiles</taxon>
        <taxon>Oomycota</taxon>
        <taxon>Peronosporomycetes</taxon>
        <taxon>Peronosporales</taxon>
        <taxon>Peronosporaceae</taxon>
        <taxon>Phytophthora</taxon>
    </lineage>
</organism>
<sequence length="183" mass="20501">MDVNVQAGGDGPVGVVPCENCGKPSHKRCSRCKAFAVCDKACMAAIWRRHKPDCNNVVATQKQLNEAGTSVSGVPWSIDPDAFFRLNRLSLDVYTKYGVEEPPGRKSKMNVDKKSAFFLDFLKVHDSSSPENKNAPLPEKLFLNRRYNNAYSHAMKTLTFLELDRLNALMQKHHIGTANRMCQ</sequence>
<dbReference type="EMBL" id="JAACNO010001773">
    <property type="protein sequence ID" value="KAF4137650.1"/>
    <property type="molecule type" value="Genomic_DNA"/>
</dbReference>
<evidence type="ECO:0000313" key="7">
    <source>
        <dbReference type="EMBL" id="KAF4137650.1"/>
    </source>
</evidence>
<keyword evidence="2 4" id="KW-0863">Zinc-finger</keyword>
<evidence type="ECO:0000313" key="6">
    <source>
        <dbReference type="EMBL" id="KAF4034153.1"/>
    </source>
</evidence>
<dbReference type="Proteomes" id="UP000602510">
    <property type="component" value="Unassembled WGS sequence"/>
</dbReference>
<protein>
    <submittedName>
        <fullName evidence="6">MYND finger</fullName>
    </submittedName>
</protein>
<dbReference type="Pfam" id="PF01753">
    <property type="entry name" value="zf-MYND"/>
    <property type="match status" value="1"/>
</dbReference>
<evidence type="ECO:0000313" key="8">
    <source>
        <dbReference type="Proteomes" id="UP000602510"/>
    </source>
</evidence>
<keyword evidence="8" id="KW-1185">Reference proteome</keyword>
<dbReference type="Gene3D" id="6.10.140.2220">
    <property type="match status" value="1"/>
</dbReference>
<dbReference type="SUPFAM" id="SSF144232">
    <property type="entry name" value="HIT/MYND zinc finger-like"/>
    <property type="match status" value="1"/>
</dbReference>
<dbReference type="InterPro" id="IPR002893">
    <property type="entry name" value="Znf_MYND"/>
</dbReference>
<dbReference type="AlphaFoldDB" id="A0A833SNN3"/>
<evidence type="ECO:0000259" key="5">
    <source>
        <dbReference type="PROSITE" id="PS50865"/>
    </source>
</evidence>
<accession>A0A833SNN3</accession>
<gene>
    <name evidence="6" type="ORF">GN244_ATG13882</name>
    <name evidence="7" type="ORF">GN958_ATG13162</name>
</gene>
<keyword evidence="1" id="KW-0479">Metal-binding</keyword>